<proteinExistence type="predicted"/>
<evidence type="ECO:0000313" key="2">
    <source>
        <dbReference type="EMBL" id="GAA0332505.1"/>
    </source>
</evidence>
<sequence length="129" mass="15157">MSIEKFALYDAQCLLCQKSKSAIQKIDTLNRFTWVSLQEYEKREDAIPFKPVELRRELHLVIQKGEKVKVLKGFLAIRYMFLFMPLTFFLGVLAYFPGVTLIGNPLYKWVAKRRHNLLKHKCDSDQCSL</sequence>
<keyword evidence="3" id="KW-1185">Reference proteome</keyword>
<name>A0ABN0WD04_9BACI</name>
<evidence type="ECO:0008006" key="4">
    <source>
        <dbReference type="Google" id="ProtNLM"/>
    </source>
</evidence>
<accession>A0ABN0WD04</accession>
<evidence type="ECO:0000256" key="1">
    <source>
        <dbReference type="SAM" id="Phobius"/>
    </source>
</evidence>
<gene>
    <name evidence="2" type="ORF">GCM10008967_23960</name>
</gene>
<dbReference type="EMBL" id="BAAADJ010000023">
    <property type="protein sequence ID" value="GAA0332505.1"/>
    <property type="molecule type" value="Genomic_DNA"/>
</dbReference>
<feature type="transmembrane region" description="Helical" evidence="1">
    <location>
        <begin position="76"/>
        <end position="96"/>
    </location>
</feature>
<comment type="caution">
    <text evidence="2">The sequence shown here is derived from an EMBL/GenBank/DDBJ whole genome shotgun (WGS) entry which is preliminary data.</text>
</comment>
<dbReference type="Pfam" id="PF04134">
    <property type="entry name" value="DCC1-like"/>
    <property type="match status" value="1"/>
</dbReference>
<organism evidence="2 3">
    <name type="scientific">Bacillus carboniphilus</name>
    <dbReference type="NCBI Taxonomy" id="86663"/>
    <lineage>
        <taxon>Bacteria</taxon>
        <taxon>Bacillati</taxon>
        <taxon>Bacillota</taxon>
        <taxon>Bacilli</taxon>
        <taxon>Bacillales</taxon>
        <taxon>Bacillaceae</taxon>
        <taxon>Bacillus</taxon>
    </lineage>
</organism>
<keyword evidence="1" id="KW-0812">Transmembrane</keyword>
<keyword evidence="1" id="KW-0472">Membrane</keyword>
<dbReference type="InterPro" id="IPR007263">
    <property type="entry name" value="DCC1-like"/>
</dbReference>
<dbReference type="RefSeq" id="WP_343799354.1">
    <property type="nucleotide sequence ID" value="NZ_BAAADJ010000023.1"/>
</dbReference>
<reference evidence="2 3" key="1">
    <citation type="journal article" date="2019" name="Int. J. Syst. Evol. Microbiol.">
        <title>The Global Catalogue of Microorganisms (GCM) 10K type strain sequencing project: providing services to taxonomists for standard genome sequencing and annotation.</title>
        <authorList>
            <consortium name="The Broad Institute Genomics Platform"/>
            <consortium name="The Broad Institute Genome Sequencing Center for Infectious Disease"/>
            <person name="Wu L."/>
            <person name="Ma J."/>
        </authorList>
    </citation>
    <scope>NUCLEOTIDE SEQUENCE [LARGE SCALE GENOMIC DNA]</scope>
    <source>
        <strain evidence="2 3">JCM 9731</strain>
    </source>
</reference>
<keyword evidence="1" id="KW-1133">Transmembrane helix</keyword>
<evidence type="ECO:0000313" key="3">
    <source>
        <dbReference type="Proteomes" id="UP001500782"/>
    </source>
</evidence>
<protein>
    <recommendedName>
        <fullName evidence="4">DUF393 domain-containing protein</fullName>
    </recommendedName>
</protein>
<dbReference type="Proteomes" id="UP001500782">
    <property type="component" value="Unassembled WGS sequence"/>
</dbReference>